<dbReference type="InterPro" id="IPR011051">
    <property type="entry name" value="RmlC_Cupin_sf"/>
</dbReference>
<dbReference type="SUPFAM" id="SSF51182">
    <property type="entry name" value="RmlC-like cupins"/>
    <property type="match status" value="1"/>
</dbReference>
<dbReference type="CDD" id="cd06121">
    <property type="entry name" value="cupin_YML079wp"/>
    <property type="match status" value="1"/>
</dbReference>
<dbReference type="Proteomes" id="UP000198850">
    <property type="component" value="Unassembled WGS sequence"/>
</dbReference>
<dbReference type="AlphaFoldDB" id="A0A1H4HJE1"/>
<evidence type="ECO:0000259" key="1">
    <source>
        <dbReference type="Pfam" id="PF06172"/>
    </source>
</evidence>
<organism evidence="2 3">
    <name type="scientific">Pedobacter hartonius</name>
    <dbReference type="NCBI Taxonomy" id="425514"/>
    <lineage>
        <taxon>Bacteria</taxon>
        <taxon>Pseudomonadati</taxon>
        <taxon>Bacteroidota</taxon>
        <taxon>Sphingobacteriia</taxon>
        <taxon>Sphingobacteriales</taxon>
        <taxon>Sphingobacteriaceae</taxon>
        <taxon>Pedobacter</taxon>
    </lineage>
</organism>
<dbReference type="STRING" id="425514.SAMN05443550_11853"/>
<proteinExistence type="predicted"/>
<dbReference type="PANTHER" id="PTHR33387">
    <property type="entry name" value="RMLC-LIKE JELLY ROLL FOLD PROTEIN"/>
    <property type="match status" value="1"/>
</dbReference>
<protein>
    <recommendedName>
        <fullName evidence="1">DUF985 domain-containing protein</fullName>
    </recommendedName>
</protein>
<dbReference type="PANTHER" id="PTHR33387:SF3">
    <property type="entry name" value="DUF985 DOMAIN-CONTAINING PROTEIN"/>
    <property type="match status" value="1"/>
</dbReference>
<dbReference type="InterPro" id="IPR009327">
    <property type="entry name" value="Cupin_DUF985"/>
</dbReference>
<dbReference type="InterPro" id="IPR039935">
    <property type="entry name" value="YML079W-like"/>
</dbReference>
<keyword evidence="3" id="KW-1185">Reference proteome</keyword>
<dbReference type="RefSeq" id="WP_090560019.1">
    <property type="nucleotide sequence ID" value="NZ_FNRA01000018.1"/>
</dbReference>
<dbReference type="InterPro" id="IPR014710">
    <property type="entry name" value="RmlC-like_jellyroll"/>
</dbReference>
<feature type="domain" description="DUF985" evidence="1">
    <location>
        <begin position="11"/>
        <end position="146"/>
    </location>
</feature>
<reference evidence="2 3" key="1">
    <citation type="submission" date="2016-10" db="EMBL/GenBank/DDBJ databases">
        <authorList>
            <person name="de Groot N.N."/>
        </authorList>
    </citation>
    <scope>NUCLEOTIDE SEQUENCE [LARGE SCALE GENOMIC DNA]</scope>
    <source>
        <strain evidence="2 3">DSM 19033</strain>
    </source>
</reference>
<dbReference type="OrthoDB" id="9798288at2"/>
<accession>A0A1H4HJE1</accession>
<sequence length="172" mass="19715">MEENKPQSAARWIEKLKLQPHPEGGYYNELYRSQLKVSRWSSVSVSVYNACTSIYYLLEGNDYSSFHRLASDEIWYFHKGAPLLIHMIDNNGVYTTQELSDTSTGTLSFLIEAGIWFAAEIPSGTDFTLVSCVVAPGFEFKEFEMADKQELIGRYPQHEVILNKLCRERNEA</sequence>
<dbReference type="EMBL" id="FNRA01000018">
    <property type="protein sequence ID" value="SEB21148.1"/>
    <property type="molecule type" value="Genomic_DNA"/>
</dbReference>
<name>A0A1H4HJE1_9SPHI</name>
<gene>
    <name evidence="2" type="ORF">SAMN05443550_11853</name>
</gene>
<evidence type="ECO:0000313" key="2">
    <source>
        <dbReference type="EMBL" id="SEB21148.1"/>
    </source>
</evidence>
<dbReference type="Pfam" id="PF06172">
    <property type="entry name" value="Cupin_5"/>
    <property type="match status" value="1"/>
</dbReference>
<evidence type="ECO:0000313" key="3">
    <source>
        <dbReference type="Proteomes" id="UP000198850"/>
    </source>
</evidence>
<dbReference type="Gene3D" id="2.60.120.10">
    <property type="entry name" value="Jelly Rolls"/>
    <property type="match status" value="1"/>
</dbReference>